<name>A0A6N7PTQ1_9BACT</name>
<feature type="signal peptide" evidence="2">
    <location>
        <begin position="1"/>
        <end position="20"/>
    </location>
</feature>
<feature type="chain" id="PRO_5026709474" evidence="2">
    <location>
        <begin position="21"/>
        <end position="105"/>
    </location>
</feature>
<protein>
    <submittedName>
        <fullName evidence="3">Uncharacterized protein</fullName>
    </submittedName>
</protein>
<gene>
    <name evidence="3" type="ORF">GF068_26105</name>
</gene>
<dbReference type="EMBL" id="WJIE01000007">
    <property type="protein sequence ID" value="MRG95363.1"/>
    <property type="molecule type" value="Genomic_DNA"/>
</dbReference>
<evidence type="ECO:0000313" key="3">
    <source>
        <dbReference type="EMBL" id="MRG95363.1"/>
    </source>
</evidence>
<dbReference type="OrthoDB" id="9945736at2"/>
<accession>A0A6N7PTQ1</accession>
<reference evidence="3 4" key="1">
    <citation type="submission" date="2019-10" db="EMBL/GenBank/DDBJ databases">
        <title>A soil myxobacterium in the family Polyangiaceae.</title>
        <authorList>
            <person name="Li Y."/>
            <person name="Wang J."/>
        </authorList>
    </citation>
    <scope>NUCLEOTIDE SEQUENCE [LARGE SCALE GENOMIC DNA]</scope>
    <source>
        <strain evidence="3 4">DSM 14734</strain>
    </source>
</reference>
<sequence>MAKLILGLGALFLYSSLGIASSTIDVQQASLTTTDAGTNEPGLCGSDTIQTNRISEEERERRVQECETLFEACRDWCTRGKLGARCYAECSRKLADCMKKIPYAE</sequence>
<dbReference type="AlphaFoldDB" id="A0A6N7PTQ1"/>
<comment type="caution">
    <text evidence="3">The sequence shown here is derived from an EMBL/GenBank/DDBJ whole genome shotgun (WGS) entry which is preliminary data.</text>
</comment>
<proteinExistence type="predicted"/>
<keyword evidence="4" id="KW-1185">Reference proteome</keyword>
<dbReference type="RefSeq" id="WP_153822157.1">
    <property type="nucleotide sequence ID" value="NZ_WJIE01000007.1"/>
</dbReference>
<organism evidence="3 4">
    <name type="scientific">Polyangium spumosum</name>
    <dbReference type="NCBI Taxonomy" id="889282"/>
    <lineage>
        <taxon>Bacteria</taxon>
        <taxon>Pseudomonadati</taxon>
        <taxon>Myxococcota</taxon>
        <taxon>Polyangia</taxon>
        <taxon>Polyangiales</taxon>
        <taxon>Polyangiaceae</taxon>
        <taxon>Polyangium</taxon>
    </lineage>
</organism>
<evidence type="ECO:0000313" key="4">
    <source>
        <dbReference type="Proteomes" id="UP000440224"/>
    </source>
</evidence>
<feature type="region of interest" description="Disordered" evidence="1">
    <location>
        <begin position="37"/>
        <end position="57"/>
    </location>
</feature>
<dbReference type="Proteomes" id="UP000440224">
    <property type="component" value="Unassembled WGS sequence"/>
</dbReference>
<keyword evidence="2" id="KW-0732">Signal</keyword>
<evidence type="ECO:0000256" key="1">
    <source>
        <dbReference type="SAM" id="MobiDB-lite"/>
    </source>
</evidence>
<evidence type="ECO:0000256" key="2">
    <source>
        <dbReference type="SAM" id="SignalP"/>
    </source>
</evidence>